<dbReference type="CDD" id="cd00371">
    <property type="entry name" value="HMA"/>
    <property type="match status" value="1"/>
</dbReference>
<evidence type="ECO:0000313" key="2">
    <source>
        <dbReference type="EMBL" id="GAA4884247.1"/>
    </source>
</evidence>
<name>A0ABP9EQJ4_9FLAO</name>
<proteinExistence type="predicted"/>
<reference evidence="3" key="1">
    <citation type="journal article" date="2019" name="Int. J. Syst. Evol. Microbiol.">
        <title>The Global Catalogue of Microorganisms (GCM) 10K type strain sequencing project: providing services to taxonomists for standard genome sequencing and annotation.</title>
        <authorList>
            <consortium name="The Broad Institute Genomics Platform"/>
            <consortium name="The Broad Institute Genome Sequencing Center for Infectious Disease"/>
            <person name="Wu L."/>
            <person name="Ma J."/>
        </authorList>
    </citation>
    <scope>NUCLEOTIDE SEQUENCE [LARGE SCALE GENOMIC DNA]</scope>
    <source>
        <strain evidence="3">JCM 18274</strain>
    </source>
</reference>
<evidence type="ECO:0000313" key="3">
    <source>
        <dbReference type="Proteomes" id="UP001500433"/>
    </source>
</evidence>
<gene>
    <name evidence="2" type="ORF">GCM10023311_03230</name>
</gene>
<protein>
    <recommendedName>
        <fullName evidence="1">HMA domain-containing protein</fullName>
    </recommendedName>
</protein>
<dbReference type="EMBL" id="BAABJH010000001">
    <property type="protein sequence ID" value="GAA4884247.1"/>
    <property type="molecule type" value="Genomic_DNA"/>
</dbReference>
<dbReference type="Pfam" id="PF00403">
    <property type="entry name" value="HMA"/>
    <property type="match status" value="1"/>
</dbReference>
<sequence>MKSTLYIQNLKCKGCGITIKEKLSKFNKICNVSVDTQHTLVKFECASKNDVEYVKKCLSKIGYPPYGEKNDFLKKANSFVSCAIGKTHKQI</sequence>
<dbReference type="Proteomes" id="UP001500433">
    <property type="component" value="Unassembled WGS sequence"/>
</dbReference>
<evidence type="ECO:0000259" key="1">
    <source>
        <dbReference type="Pfam" id="PF00403"/>
    </source>
</evidence>
<accession>A0ABP9EQJ4</accession>
<dbReference type="InterPro" id="IPR036163">
    <property type="entry name" value="HMA_dom_sf"/>
</dbReference>
<organism evidence="2 3">
    <name type="scientific">Flaviramulus aquimarinus</name>
    <dbReference type="NCBI Taxonomy" id="1170456"/>
    <lineage>
        <taxon>Bacteria</taxon>
        <taxon>Pseudomonadati</taxon>
        <taxon>Bacteroidota</taxon>
        <taxon>Flavobacteriia</taxon>
        <taxon>Flavobacteriales</taxon>
        <taxon>Flavobacteriaceae</taxon>
        <taxon>Flaviramulus</taxon>
    </lineage>
</organism>
<dbReference type="InterPro" id="IPR006121">
    <property type="entry name" value="HMA_dom"/>
</dbReference>
<dbReference type="Gene3D" id="3.30.70.100">
    <property type="match status" value="1"/>
</dbReference>
<feature type="domain" description="HMA" evidence="1">
    <location>
        <begin position="4"/>
        <end position="63"/>
    </location>
</feature>
<comment type="caution">
    <text evidence="2">The sequence shown here is derived from an EMBL/GenBank/DDBJ whole genome shotgun (WGS) entry which is preliminary data.</text>
</comment>
<dbReference type="SUPFAM" id="SSF55008">
    <property type="entry name" value="HMA, heavy metal-associated domain"/>
    <property type="match status" value="1"/>
</dbReference>
<keyword evidence="3" id="KW-1185">Reference proteome</keyword>
<dbReference type="RefSeq" id="WP_345272212.1">
    <property type="nucleotide sequence ID" value="NZ_BAABJH010000001.1"/>
</dbReference>